<reference evidence="11" key="1">
    <citation type="submission" date="2023-08" db="EMBL/GenBank/DDBJ databases">
        <authorList>
            <person name="Alioto T."/>
            <person name="Alioto T."/>
            <person name="Gomez Garrido J."/>
        </authorList>
    </citation>
    <scope>NUCLEOTIDE SEQUENCE</scope>
</reference>
<evidence type="ECO:0000313" key="12">
    <source>
        <dbReference type="Proteomes" id="UP001162480"/>
    </source>
</evidence>
<keyword evidence="12" id="KW-1185">Reference proteome</keyword>
<feature type="domain" description="Torsin-1A-interacting protein 1/2 AAA+ activator" evidence="10">
    <location>
        <begin position="68"/>
        <end position="218"/>
    </location>
</feature>
<evidence type="ECO:0000256" key="2">
    <source>
        <dbReference type="ARBA" id="ARBA00007860"/>
    </source>
</evidence>
<sequence>MTVICYSSRRDLKDKPDIMKRIEQCEGSSKRTVVLSIFVFLICCCFVPSKSFQAVNTSNVSEPPVNPFKIHVQNIKTLKSMFKTQSDRTWTILKSSTHHIITSEEPDRPAVIMMVLPNKESEPMALCLARHFSHDITKILDCQTATAASYPAINGAEYVEYENGDQKIKLDNSIQNLIKYHRSIIINHLEKFHSETVMYFHGLCDTTEAMYKQIAVVFLLEPPYAIKNEAELALYLEKLWSDIDHIRIKPLLSRIANNVIFLNEDKSFEHC</sequence>
<dbReference type="InterPro" id="IPR046753">
    <property type="entry name" value="TOIP1/2_C"/>
</dbReference>
<dbReference type="GO" id="GO:0016020">
    <property type="term" value="C:membrane"/>
    <property type="evidence" value="ECO:0007669"/>
    <property type="project" value="TreeGrafter"/>
</dbReference>
<dbReference type="GO" id="GO:0005635">
    <property type="term" value="C:nuclear envelope"/>
    <property type="evidence" value="ECO:0007669"/>
    <property type="project" value="UniProtKB-SubCell"/>
</dbReference>
<name>A0AA36FHA4_OCTVU</name>
<evidence type="ECO:0000256" key="4">
    <source>
        <dbReference type="ARBA" id="ARBA00022692"/>
    </source>
</evidence>
<evidence type="ECO:0000256" key="1">
    <source>
        <dbReference type="ARBA" id="ARBA00004259"/>
    </source>
</evidence>
<dbReference type="PANTHER" id="PTHR18843:SF7">
    <property type="entry name" value="LAMINA-ASSOCIATED POLYPEPTIDE 1B ISOFORM 1-RELATED"/>
    <property type="match status" value="1"/>
</dbReference>
<evidence type="ECO:0000256" key="3">
    <source>
        <dbReference type="ARBA" id="ARBA00022553"/>
    </source>
</evidence>
<keyword evidence="5" id="KW-1133">Transmembrane helix</keyword>
<dbReference type="PANTHER" id="PTHR18843">
    <property type="entry name" value="TORSIN-1A-INTERACTING PROTEIN"/>
    <property type="match status" value="1"/>
</dbReference>
<keyword evidence="3" id="KW-0597">Phosphoprotein</keyword>
<keyword evidence="8" id="KW-0539">Nucleus</keyword>
<evidence type="ECO:0000256" key="6">
    <source>
        <dbReference type="ARBA" id="ARBA00023136"/>
    </source>
</evidence>
<proteinExistence type="inferred from homology"/>
<evidence type="ECO:0000256" key="9">
    <source>
        <dbReference type="ARBA" id="ARBA00037847"/>
    </source>
</evidence>
<gene>
    <name evidence="11" type="ORF">OCTVUL_1B023734</name>
</gene>
<evidence type="ECO:0000256" key="7">
    <source>
        <dbReference type="ARBA" id="ARBA00023180"/>
    </source>
</evidence>
<evidence type="ECO:0000256" key="5">
    <source>
        <dbReference type="ARBA" id="ARBA00022989"/>
    </source>
</evidence>
<dbReference type="InterPro" id="IPR008662">
    <property type="entry name" value="TOIP1/2"/>
</dbReference>
<dbReference type="EMBL" id="OX597834">
    <property type="protein sequence ID" value="CAI9738650.1"/>
    <property type="molecule type" value="Genomic_DNA"/>
</dbReference>
<accession>A0AA36FHA4</accession>
<dbReference type="Pfam" id="PF05609">
    <property type="entry name" value="LAP1_C"/>
    <property type="match status" value="1"/>
</dbReference>
<evidence type="ECO:0000256" key="8">
    <source>
        <dbReference type="ARBA" id="ARBA00023242"/>
    </source>
</evidence>
<evidence type="ECO:0000259" key="10">
    <source>
        <dbReference type="Pfam" id="PF05609"/>
    </source>
</evidence>
<comment type="similarity">
    <text evidence="2">Belongs to the TOR1AIP family.</text>
</comment>
<organism evidence="11 12">
    <name type="scientific">Octopus vulgaris</name>
    <name type="common">Common octopus</name>
    <dbReference type="NCBI Taxonomy" id="6645"/>
    <lineage>
        <taxon>Eukaryota</taxon>
        <taxon>Metazoa</taxon>
        <taxon>Spiralia</taxon>
        <taxon>Lophotrochozoa</taxon>
        <taxon>Mollusca</taxon>
        <taxon>Cephalopoda</taxon>
        <taxon>Coleoidea</taxon>
        <taxon>Octopodiformes</taxon>
        <taxon>Octopoda</taxon>
        <taxon>Incirrata</taxon>
        <taxon>Octopodidae</taxon>
        <taxon>Octopus</taxon>
    </lineage>
</organism>
<protein>
    <recommendedName>
        <fullName evidence="10">Torsin-1A-interacting protein 1/2 AAA+ activator domain-containing protein</fullName>
    </recommendedName>
</protein>
<evidence type="ECO:0000313" key="11">
    <source>
        <dbReference type="EMBL" id="CAI9738650.1"/>
    </source>
</evidence>
<dbReference type="GO" id="GO:0001671">
    <property type="term" value="F:ATPase activator activity"/>
    <property type="evidence" value="ECO:0007669"/>
    <property type="project" value="InterPro"/>
</dbReference>
<dbReference type="AlphaFoldDB" id="A0AA36FHA4"/>
<keyword evidence="4" id="KW-0812">Transmembrane</keyword>
<dbReference type="InterPro" id="IPR038599">
    <property type="entry name" value="LAP1C-like_C_sf"/>
</dbReference>
<dbReference type="Proteomes" id="UP001162480">
    <property type="component" value="Chromosome 21"/>
</dbReference>
<dbReference type="Gene3D" id="3.40.50.12190">
    <property type="match status" value="1"/>
</dbReference>
<comment type="subcellular location">
    <subcellularLocation>
        <location evidence="9">Endomembrane system</location>
        <topology evidence="9">Single-pass membrane protein</topology>
    </subcellularLocation>
    <subcellularLocation>
        <location evidence="1">Nucleus envelope</location>
    </subcellularLocation>
</comment>
<keyword evidence="6" id="KW-0472">Membrane</keyword>
<keyword evidence="7" id="KW-0325">Glycoprotein</keyword>
<dbReference type="GO" id="GO:0061024">
    <property type="term" value="P:membrane organization"/>
    <property type="evidence" value="ECO:0007669"/>
    <property type="project" value="TreeGrafter"/>
</dbReference>